<reference evidence="1 2" key="1">
    <citation type="submission" date="2016-03" db="EMBL/GenBank/DDBJ databases">
        <authorList>
            <person name="Ploux O."/>
        </authorList>
    </citation>
    <scope>NUCLEOTIDE SEQUENCE [LARGE SCALE GENOMIC DNA]</scope>
    <source>
        <strain evidence="1 2">R0</strain>
    </source>
</reference>
<evidence type="ECO:0000313" key="1">
    <source>
        <dbReference type="EMBL" id="KYG66932.1"/>
    </source>
</evidence>
<dbReference type="SUPFAM" id="SSF69047">
    <property type="entry name" value="Hypothetical protein YjbJ"/>
    <property type="match status" value="1"/>
</dbReference>
<accession>A0A150WR20</accession>
<dbReference type="RefSeq" id="WP_061834509.1">
    <property type="nucleotide sequence ID" value="NZ_LUKE01000001.1"/>
</dbReference>
<dbReference type="Gene3D" id="1.10.1470.10">
    <property type="entry name" value="YjbJ"/>
    <property type="match status" value="1"/>
</dbReference>
<evidence type="ECO:0000313" key="2">
    <source>
        <dbReference type="Proteomes" id="UP000075320"/>
    </source>
</evidence>
<dbReference type="OrthoDB" id="5296072at2"/>
<dbReference type="Proteomes" id="UP000075320">
    <property type="component" value="Unassembled WGS sequence"/>
</dbReference>
<gene>
    <name evidence="1" type="ORF">AZI86_07865</name>
</gene>
<comment type="caution">
    <text evidence="1">The sequence shown here is derived from an EMBL/GenBank/DDBJ whole genome shotgun (WGS) entry which is preliminary data.</text>
</comment>
<proteinExistence type="predicted"/>
<evidence type="ECO:0008006" key="3">
    <source>
        <dbReference type="Google" id="ProtNLM"/>
    </source>
</evidence>
<dbReference type="EMBL" id="LUKE01000001">
    <property type="protein sequence ID" value="KYG66932.1"/>
    <property type="molecule type" value="Genomic_DNA"/>
</dbReference>
<dbReference type="AlphaFoldDB" id="A0A150WR20"/>
<dbReference type="InterPro" id="IPR036629">
    <property type="entry name" value="YjbJ_sf"/>
</dbReference>
<organism evidence="1 2">
    <name type="scientific">Bdellovibrio bacteriovorus</name>
    <dbReference type="NCBI Taxonomy" id="959"/>
    <lineage>
        <taxon>Bacteria</taxon>
        <taxon>Pseudomonadati</taxon>
        <taxon>Bdellovibrionota</taxon>
        <taxon>Bdellovibrionia</taxon>
        <taxon>Bdellovibrionales</taxon>
        <taxon>Pseudobdellovibrionaceae</taxon>
        <taxon>Bdellovibrio</taxon>
    </lineage>
</organism>
<protein>
    <recommendedName>
        <fullName evidence="3">General stress protein CsbD</fullName>
    </recommendedName>
</protein>
<sequence>MMNTQIPKEKWNSLKVELHKTWDDISIEEIERTRGSVKSIYGLVQAKCGLHEEEVKDQLVSLLKKYDRPHSSAQI</sequence>
<keyword evidence="2" id="KW-1185">Reference proteome</keyword>
<name>A0A150WR20_BDEBC</name>